<dbReference type="PROSITE" id="PS00922">
    <property type="entry name" value="TRANSGLYCOSYLASE"/>
    <property type="match status" value="1"/>
</dbReference>
<organism evidence="3 4">
    <name type="scientific">Sporolactobacillus shoreicorticis</name>
    <dbReference type="NCBI Taxonomy" id="1923877"/>
    <lineage>
        <taxon>Bacteria</taxon>
        <taxon>Bacillati</taxon>
        <taxon>Bacillota</taxon>
        <taxon>Bacilli</taxon>
        <taxon>Bacillales</taxon>
        <taxon>Sporolactobacillaceae</taxon>
        <taxon>Sporolactobacillus</taxon>
    </lineage>
</organism>
<protein>
    <submittedName>
        <fullName evidence="3">Lytic transglycosylase domain-containing protein</fullName>
    </submittedName>
</protein>
<name>A0ABW5S6G2_9BACL</name>
<comment type="similarity">
    <text evidence="1">Belongs to the transglycosylase Slt family.</text>
</comment>
<dbReference type="SUPFAM" id="SSF53955">
    <property type="entry name" value="Lysozyme-like"/>
    <property type="match status" value="1"/>
</dbReference>
<reference evidence="4" key="1">
    <citation type="journal article" date="2019" name="Int. J. Syst. Evol. Microbiol.">
        <title>The Global Catalogue of Microorganisms (GCM) 10K type strain sequencing project: providing services to taxonomists for standard genome sequencing and annotation.</title>
        <authorList>
            <consortium name="The Broad Institute Genomics Platform"/>
            <consortium name="The Broad Institute Genome Sequencing Center for Infectious Disease"/>
            <person name="Wu L."/>
            <person name="Ma J."/>
        </authorList>
    </citation>
    <scope>NUCLEOTIDE SEQUENCE [LARGE SCALE GENOMIC DNA]</scope>
    <source>
        <strain evidence="4">TISTR 2466</strain>
    </source>
</reference>
<dbReference type="Pfam" id="PF01464">
    <property type="entry name" value="SLT"/>
    <property type="match status" value="1"/>
</dbReference>
<dbReference type="CDD" id="cd00254">
    <property type="entry name" value="LT-like"/>
    <property type="match status" value="1"/>
</dbReference>
<dbReference type="InterPro" id="IPR000189">
    <property type="entry name" value="Transglyc_AS"/>
</dbReference>
<accession>A0ABW5S6G2</accession>
<evidence type="ECO:0000259" key="2">
    <source>
        <dbReference type="Pfam" id="PF01464"/>
    </source>
</evidence>
<dbReference type="PANTHER" id="PTHR37423">
    <property type="entry name" value="SOLUBLE LYTIC MUREIN TRANSGLYCOSYLASE-RELATED"/>
    <property type="match status" value="1"/>
</dbReference>
<dbReference type="Gene3D" id="1.10.530.10">
    <property type="match status" value="1"/>
</dbReference>
<proteinExistence type="inferred from homology"/>
<dbReference type="InterPro" id="IPR008258">
    <property type="entry name" value="Transglycosylase_SLT_dom_1"/>
</dbReference>
<evidence type="ECO:0000256" key="1">
    <source>
        <dbReference type="ARBA" id="ARBA00007734"/>
    </source>
</evidence>
<dbReference type="EMBL" id="JBHUMQ010000031">
    <property type="protein sequence ID" value="MFD2694843.1"/>
    <property type="molecule type" value="Genomic_DNA"/>
</dbReference>
<dbReference type="Proteomes" id="UP001597399">
    <property type="component" value="Unassembled WGS sequence"/>
</dbReference>
<feature type="domain" description="Transglycosylase SLT" evidence="2">
    <location>
        <begin position="113"/>
        <end position="218"/>
    </location>
</feature>
<sequence length="234" mass="24630">MSLDSNTIAQLLSMSVMSGNQIFSDQSNLSSGQTNNQYTNLFSTLLLLMMNRNSTSTLGSSPLESASAASDSSLSTNSNAAADRLLWQQLSSSVSPLATQGTSSTDASDYNETIQKMSKKYAVDAKLIRSVIDAESGGNPNATSVAGAQGLMQLMPATAAGLGVTNAFDPVQNIEGGTKYLRRLLDRYNGNYSLALAAYNAGSGNVEKYGGIPPFAETQAYVNKIMSKFQTASV</sequence>
<gene>
    <name evidence="3" type="ORF">ACFSUE_14595</name>
</gene>
<dbReference type="InterPro" id="IPR023346">
    <property type="entry name" value="Lysozyme-like_dom_sf"/>
</dbReference>
<dbReference type="RefSeq" id="WP_290446417.1">
    <property type="nucleotide sequence ID" value="NZ_JAMXWM010000011.1"/>
</dbReference>
<evidence type="ECO:0000313" key="4">
    <source>
        <dbReference type="Proteomes" id="UP001597399"/>
    </source>
</evidence>
<dbReference type="PANTHER" id="PTHR37423:SF2">
    <property type="entry name" value="MEMBRANE-BOUND LYTIC MUREIN TRANSGLYCOSYLASE C"/>
    <property type="match status" value="1"/>
</dbReference>
<evidence type="ECO:0000313" key="3">
    <source>
        <dbReference type="EMBL" id="MFD2694843.1"/>
    </source>
</evidence>
<keyword evidence="4" id="KW-1185">Reference proteome</keyword>
<comment type="caution">
    <text evidence="3">The sequence shown here is derived from an EMBL/GenBank/DDBJ whole genome shotgun (WGS) entry which is preliminary data.</text>
</comment>